<dbReference type="Proteomes" id="UP000235116">
    <property type="component" value="Chromosome"/>
</dbReference>
<gene>
    <name evidence="2" type="ORF">Kalk_00945</name>
</gene>
<dbReference type="EMBL" id="CP022684">
    <property type="protein sequence ID" value="AUM14789.1"/>
    <property type="molecule type" value="Genomic_DNA"/>
</dbReference>
<accession>A0A2K9LR16</accession>
<name>A0A2K9LR16_9GAMM</name>
<dbReference type="CDD" id="cd09159">
    <property type="entry name" value="PLDc_ybhO_like_2"/>
    <property type="match status" value="1"/>
</dbReference>
<organism evidence="2 3">
    <name type="scientific">Ketobacter alkanivorans</name>
    <dbReference type="NCBI Taxonomy" id="1917421"/>
    <lineage>
        <taxon>Bacteria</taxon>
        <taxon>Pseudomonadati</taxon>
        <taxon>Pseudomonadota</taxon>
        <taxon>Gammaproteobacteria</taxon>
        <taxon>Pseudomonadales</taxon>
        <taxon>Ketobacteraceae</taxon>
        <taxon>Ketobacter</taxon>
    </lineage>
</organism>
<dbReference type="PROSITE" id="PS50035">
    <property type="entry name" value="PLD"/>
    <property type="match status" value="2"/>
</dbReference>
<sequence length="337" mass="39097">MLAAIRKAQHSVQLESYIFADDNIGQVFARALVDKARQGITVKVHLDAAGSLFWVSRRLENMMRHDGVQLRWFHRWSWRNPWRYNRRNHRKLLIVDEETAFLGGFNIHKESSRRNFGEARWRDSHVRVGGQLSQIASQLFEAFWEGSLHWSPVSAGSGDQLLHNHSRNCNHRLRCVYIDALKRAERYIYITTPYLVPDQLILSQLYHAASRGVEVFLLVPEKSDVPIARWAAQSIYAGLFSSGVRVFEYLPRMLHAKTIVVDDGWSMVGTANLDYRSLFHNYELNLVSTSPNLATNLKAQFLVDLAESAEIGQQQWKKRGLATRSLERFARLFRYWL</sequence>
<feature type="domain" description="PLD phosphodiesterase" evidence="1">
    <location>
        <begin position="250"/>
        <end position="277"/>
    </location>
</feature>
<dbReference type="GO" id="GO:0030572">
    <property type="term" value="F:phosphatidyltransferase activity"/>
    <property type="evidence" value="ECO:0007669"/>
    <property type="project" value="UniProtKB-ARBA"/>
</dbReference>
<dbReference type="Pfam" id="PF13091">
    <property type="entry name" value="PLDc_2"/>
    <property type="match status" value="2"/>
</dbReference>
<dbReference type="PANTHER" id="PTHR21248">
    <property type="entry name" value="CARDIOLIPIN SYNTHASE"/>
    <property type="match status" value="1"/>
</dbReference>
<dbReference type="SUPFAM" id="SSF56024">
    <property type="entry name" value="Phospholipase D/nuclease"/>
    <property type="match status" value="2"/>
</dbReference>
<dbReference type="GO" id="GO:0032049">
    <property type="term" value="P:cardiolipin biosynthetic process"/>
    <property type="evidence" value="ECO:0007669"/>
    <property type="project" value="UniProtKB-ARBA"/>
</dbReference>
<dbReference type="AlphaFoldDB" id="A0A2K9LR16"/>
<evidence type="ECO:0000313" key="2">
    <source>
        <dbReference type="EMBL" id="AUM14789.1"/>
    </source>
</evidence>
<evidence type="ECO:0000259" key="1">
    <source>
        <dbReference type="PROSITE" id="PS50035"/>
    </source>
</evidence>
<feature type="domain" description="PLD phosphodiesterase" evidence="1">
    <location>
        <begin position="84"/>
        <end position="111"/>
    </location>
</feature>
<dbReference type="Gene3D" id="3.30.870.10">
    <property type="entry name" value="Endonuclease Chain A"/>
    <property type="match status" value="2"/>
</dbReference>
<protein>
    <submittedName>
        <fullName evidence="2">Cardiolipin synthase B</fullName>
    </submittedName>
</protein>
<dbReference type="CDD" id="cd09110">
    <property type="entry name" value="PLDc_CLS_1"/>
    <property type="match status" value="1"/>
</dbReference>
<dbReference type="KEGG" id="kak:Kalk_00945"/>
<keyword evidence="3" id="KW-1185">Reference proteome</keyword>
<dbReference type="InterPro" id="IPR025202">
    <property type="entry name" value="PLD-like_dom"/>
</dbReference>
<reference evidence="3" key="1">
    <citation type="submission" date="2017-08" db="EMBL/GenBank/DDBJ databases">
        <title>Direct submision.</title>
        <authorList>
            <person name="Kim S.-J."/>
            <person name="Rhee S.-K."/>
        </authorList>
    </citation>
    <scope>NUCLEOTIDE SEQUENCE [LARGE SCALE GENOMIC DNA]</scope>
    <source>
        <strain evidence="3">GI5</strain>
    </source>
</reference>
<dbReference type="SMART" id="SM00155">
    <property type="entry name" value="PLDc"/>
    <property type="match status" value="2"/>
</dbReference>
<dbReference type="InterPro" id="IPR001736">
    <property type="entry name" value="PLipase_D/transphosphatidylase"/>
</dbReference>
<proteinExistence type="predicted"/>
<dbReference type="PANTHER" id="PTHR21248:SF22">
    <property type="entry name" value="PHOSPHOLIPASE D"/>
    <property type="match status" value="1"/>
</dbReference>
<evidence type="ECO:0000313" key="3">
    <source>
        <dbReference type="Proteomes" id="UP000235116"/>
    </source>
</evidence>
<dbReference type="OrthoDB" id="9762009at2"/>